<evidence type="ECO:0000313" key="3">
    <source>
        <dbReference type="Proteomes" id="UP001595836"/>
    </source>
</evidence>
<dbReference type="Proteomes" id="UP001595836">
    <property type="component" value="Unassembled WGS sequence"/>
</dbReference>
<sequence>MQPLRPVIAALGVAVVVPALALPVTHGAASADPLGSAVVGAATSVGAVGAPVPGSVEALPSGSHAGSVAALDAGSDAAFGLGASSDSAGAPIGACEGPTPRVMTFGATPPPVLGWTENMAFDGEGRLWVSKTFLDRVDAYDDDGEVVASVPVRAPGGIAPGPDGRMHVAAGTGYLADRSDLVTFDPGAERPEARIEARLGSRKNGLAVDSDGNRYLTSLEDTGLTRVGPDGEVDHDWSRAAALGVSNGIAIEGDTAYVTQSTDRTVVHAVPLDRPGEWTTTELTAPPTTPRGLDDLDITAEALFVTSWSSGEVYRIDRASGEACVLVGGIPRATSVLVADGFGDFGPGDLLVTSLHGPIRHVALG</sequence>
<comment type="caution">
    <text evidence="2">The sequence shown here is derived from an EMBL/GenBank/DDBJ whole genome shotgun (WGS) entry which is preliminary data.</text>
</comment>
<dbReference type="RefSeq" id="WP_344995451.1">
    <property type="nucleotide sequence ID" value="NZ_BAABCD010000051.1"/>
</dbReference>
<gene>
    <name evidence="2" type="ORF">ACFO7U_13815</name>
</gene>
<reference evidence="3" key="1">
    <citation type="journal article" date="2019" name="Int. J. Syst. Evol. Microbiol.">
        <title>The Global Catalogue of Microorganisms (GCM) 10K type strain sequencing project: providing services to taxonomists for standard genome sequencing and annotation.</title>
        <authorList>
            <consortium name="The Broad Institute Genomics Platform"/>
            <consortium name="The Broad Institute Genome Sequencing Center for Infectious Disease"/>
            <person name="Wu L."/>
            <person name="Ma J."/>
        </authorList>
    </citation>
    <scope>NUCLEOTIDE SEQUENCE [LARGE SCALE GENOMIC DNA]</scope>
    <source>
        <strain evidence="3">JCM 11882</strain>
    </source>
</reference>
<feature type="chain" id="PRO_5047146340" evidence="1">
    <location>
        <begin position="22"/>
        <end position="365"/>
    </location>
</feature>
<keyword evidence="1" id="KW-0732">Signal</keyword>
<accession>A0ABV9PSD5</accession>
<proteinExistence type="predicted"/>
<feature type="signal peptide" evidence="1">
    <location>
        <begin position="1"/>
        <end position="21"/>
    </location>
</feature>
<keyword evidence="3" id="KW-1185">Reference proteome</keyword>
<evidence type="ECO:0000313" key="2">
    <source>
        <dbReference type="EMBL" id="MFC4755846.1"/>
    </source>
</evidence>
<organism evidence="2 3">
    <name type="scientific">Dietzia aurantiaca</name>
    <dbReference type="NCBI Taxonomy" id="983873"/>
    <lineage>
        <taxon>Bacteria</taxon>
        <taxon>Bacillati</taxon>
        <taxon>Actinomycetota</taxon>
        <taxon>Actinomycetes</taxon>
        <taxon>Mycobacteriales</taxon>
        <taxon>Dietziaceae</taxon>
        <taxon>Dietzia</taxon>
    </lineage>
</organism>
<dbReference type="EMBL" id="JBHSHP010000054">
    <property type="protein sequence ID" value="MFC4755846.1"/>
    <property type="molecule type" value="Genomic_DNA"/>
</dbReference>
<dbReference type="InterPro" id="IPR011042">
    <property type="entry name" value="6-blade_b-propeller_TolB-like"/>
</dbReference>
<dbReference type="SUPFAM" id="SSF63829">
    <property type="entry name" value="Calcium-dependent phosphotriesterase"/>
    <property type="match status" value="1"/>
</dbReference>
<name>A0ABV9PSD5_9ACTN</name>
<dbReference type="Gene3D" id="2.120.10.30">
    <property type="entry name" value="TolB, C-terminal domain"/>
    <property type="match status" value="1"/>
</dbReference>
<protein>
    <submittedName>
        <fullName evidence="2">SMP-30/gluconolactonase/LRE family protein</fullName>
    </submittedName>
</protein>
<evidence type="ECO:0000256" key="1">
    <source>
        <dbReference type="SAM" id="SignalP"/>
    </source>
</evidence>